<organism evidence="1 2">
    <name type="scientific">Leisingera methylohalidivorans DSM 14336</name>
    <dbReference type="NCBI Taxonomy" id="999552"/>
    <lineage>
        <taxon>Bacteria</taxon>
        <taxon>Pseudomonadati</taxon>
        <taxon>Pseudomonadota</taxon>
        <taxon>Alphaproteobacteria</taxon>
        <taxon>Rhodobacterales</taxon>
        <taxon>Roseobacteraceae</taxon>
        <taxon>Leisingera</taxon>
    </lineage>
</organism>
<dbReference type="PATRIC" id="fig|999552.6.peg.2216"/>
<gene>
    <name evidence="1" type="ORF">METH_11105</name>
</gene>
<sequence>MNIFRRQAFVPYGLMVSACASVDVPSRNLPFKPVPAAGMSVRNGYETLPQLNPLQALQ</sequence>
<proteinExistence type="predicted"/>
<dbReference type="EMBL" id="CP006773">
    <property type="protein sequence ID" value="AHD03081.1"/>
    <property type="molecule type" value="Genomic_DNA"/>
</dbReference>
<dbReference type="STRING" id="999552.METH_11105"/>
<evidence type="ECO:0000313" key="1">
    <source>
        <dbReference type="EMBL" id="AHD03081.1"/>
    </source>
</evidence>
<dbReference type="AlphaFoldDB" id="V9VWD3"/>
<protein>
    <submittedName>
        <fullName evidence="1">Uncharacterized protein</fullName>
    </submittedName>
</protein>
<name>V9VWD3_9RHOB</name>
<dbReference type="RefSeq" id="WP_024090463.1">
    <property type="nucleotide sequence ID" value="NC_023135.1"/>
</dbReference>
<dbReference type="PROSITE" id="PS51257">
    <property type="entry name" value="PROKAR_LIPOPROTEIN"/>
    <property type="match status" value="1"/>
</dbReference>
<keyword evidence="2" id="KW-1185">Reference proteome</keyword>
<reference evidence="1 2" key="1">
    <citation type="submission" date="2013-09" db="EMBL/GenBank/DDBJ databases">
        <authorList>
            <consortium name="DOE Joint Genome Institute"/>
            <person name="Klenk H.-P."/>
            <person name="Huntemann M."/>
            <person name="Han J."/>
            <person name="Chen A."/>
            <person name="Kyrpides N."/>
            <person name="Mavromatis K."/>
            <person name="Markowitz V."/>
            <person name="Palaniappan K."/>
            <person name="Ivanova N."/>
            <person name="Schaumberg A."/>
            <person name="Pati A."/>
            <person name="Liolios K."/>
            <person name="Nordberg H.P."/>
            <person name="Cantor M.N."/>
            <person name="Hua S.X."/>
            <person name="Woyke T."/>
        </authorList>
    </citation>
    <scope>NUCLEOTIDE SEQUENCE [LARGE SCALE GENOMIC DNA]</scope>
    <source>
        <strain evidence="1 2">DSM 14336</strain>
    </source>
</reference>
<evidence type="ECO:0000313" key="2">
    <source>
        <dbReference type="Proteomes" id="UP000018780"/>
    </source>
</evidence>
<dbReference type="KEGG" id="lmd:METH_11105"/>
<dbReference type="HOGENOM" id="CLU_2973956_0_0_5"/>
<accession>V9VWD3</accession>
<dbReference type="Proteomes" id="UP000018780">
    <property type="component" value="Chromosome"/>
</dbReference>
<dbReference type="OrthoDB" id="7836640at2"/>